<reference evidence="2 3" key="1">
    <citation type="submission" date="2016-09" db="EMBL/GenBank/DDBJ databases">
        <title>Aspergillus awamori IFM 58123T.</title>
        <authorList>
            <person name="Kusuya Y."/>
            <person name="Shimizu M."/>
            <person name="Takahashi H."/>
            <person name="Yaguchi T."/>
        </authorList>
    </citation>
    <scope>NUCLEOTIDE SEQUENCE [LARGE SCALE GENOMIC DNA]</scope>
    <source>
        <strain evidence="2 3">IFM 58123</strain>
    </source>
</reference>
<dbReference type="EMBL" id="BDHI01000028">
    <property type="protein sequence ID" value="GCB27131.1"/>
    <property type="molecule type" value="Genomic_DNA"/>
</dbReference>
<feature type="compositionally biased region" description="Polar residues" evidence="1">
    <location>
        <begin position="254"/>
        <end position="276"/>
    </location>
</feature>
<feature type="region of interest" description="Disordered" evidence="1">
    <location>
        <begin position="1"/>
        <end position="21"/>
    </location>
</feature>
<evidence type="ECO:0000313" key="2">
    <source>
        <dbReference type="EMBL" id="GCB27131.1"/>
    </source>
</evidence>
<feature type="compositionally biased region" description="Polar residues" evidence="1">
    <location>
        <begin position="137"/>
        <end position="154"/>
    </location>
</feature>
<organism evidence="2 3">
    <name type="scientific">Aspergillus awamori</name>
    <name type="common">Black koji mold</name>
    <dbReference type="NCBI Taxonomy" id="105351"/>
    <lineage>
        <taxon>Eukaryota</taxon>
        <taxon>Fungi</taxon>
        <taxon>Dikarya</taxon>
        <taxon>Ascomycota</taxon>
        <taxon>Pezizomycotina</taxon>
        <taxon>Eurotiomycetes</taxon>
        <taxon>Eurotiomycetidae</taxon>
        <taxon>Eurotiales</taxon>
        <taxon>Aspergillaceae</taxon>
        <taxon>Aspergillus</taxon>
    </lineage>
</organism>
<gene>
    <name evidence="2" type="ORF">AAWM_10016</name>
</gene>
<dbReference type="Proteomes" id="UP000286921">
    <property type="component" value="Unassembled WGS sequence"/>
</dbReference>
<protein>
    <submittedName>
        <fullName evidence="2">Uncharacterized protein</fullName>
    </submittedName>
</protein>
<feature type="region of interest" description="Disordered" evidence="1">
    <location>
        <begin position="84"/>
        <end position="115"/>
    </location>
</feature>
<keyword evidence="3" id="KW-1185">Reference proteome</keyword>
<dbReference type="STRING" id="105351.A0A401L6E4"/>
<comment type="caution">
    <text evidence="2">The sequence shown here is derived from an EMBL/GenBank/DDBJ whole genome shotgun (WGS) entry which is preliminary data.</text>
</comment>
<feature type="region of interest" description="Disordered" evidence="1">
    <location>
        <begin position="34"/>
        <end position="57"/>
    </location>
</feature>
<feature type="region of interest" description="Disordered" evidence="1">
    <location>
        <begin position="254"/>
        <end position="296"/>
    </location>
</feature>
<evidence type="ECO:0000313" key="3">
    <source>
        <dbReference type="Proteomes" id="UP000286921"/>
    </source>
</evidence>
<evidence type="ECO:0000256" key="1">
    <source>
        <dbReference type="SAM" id="MobiDB-lite"/>
    </source>
</evidence>
<dbReference type="AlphaFoldDB" id="A0A401L6E4"/>
<name>A0A401L6E4_ASPAW</name>
<sequence length="324" mass="35640">MYAFSTKRQRDQEQEDFDGSVFRETKVRLKLRLKDPCYSRPAANDSQQKHRSLPLRASPSILQFSSLPQSNRLASGFGFSTLTPVESSDDDKEDNGADKFAHHGSTQTRDQPAPLEQGCIPIMSASMDIDNEKDAPYSTNNLDHSNPGSVDGYSNYSLQPSPIPHSLVDQSLVISEEPTTHSTEGNTPAARSSVVREIVQSSTSNTSQGVPRGPYASHDRVWWCGQRLPSPVSDNGDAMAISSKDSVSDADMTYMSQPASPPSWYSETTPDLSQPAGSIGNPTREHHLSSSSKKKKVALSMGYRADCDKCRRRVPGHYSHIIRH</sequence>
<proteinExistence type="predicted"/>
<accession>A0A401L6E4</accession>
<feature type="region of interest" description="Disordered" evidence="1">
    <location>
        <begin position="131"/>
        <end position="154"/>
    </location>
</feature>